<reference evidence="2 3" key="1">
    <citation type="journal article" date="2019" name="Int. J. Syst. Evol. Microbiol.">
        <title>The Global Catalogue of Microorganisms (GCM) 10K type strain sequencing project: providing services to taxonomists for standard genome sequencing and annotation.</title>
        <authorList>
            <consortium name="The Broad Institute Genomics Platform"/>
            <consortium name="The Broad Institute Genome Sequencing Center for Infectious Disease"/>
            <person name="Wu L."/>
            <person name="Ma J."/>
        </authorList>
    </citation>
    <scope>NUCLEOTIDE SEQUENCE [LARGE SCALE GENOMIC DNA]</scope>
    <source>
        <strain evidence="2 3">JCM 13022</strain>
    </source>
</reference>
<gene>
    <name evidence="2" type="ORF">GCM10009675_05300</name>
</gene>
<feature type="transmembrane region" description="Helical" evidence="1">
    <location>
        <begin position="66"/>
        <end position="86"/>
    </location>
</feature>
<keyword evidence="1" id="KW-1133">Transmembrane helix</keyword>
<protein>
    <recommendedName>
        <fullName evidence="4">DUF4129 domain-containing protein</fullName>
    </recommendedName>
</protein>
<keyword evidence="1" id="KW-0812">Transmembrane</keyword>
<dbReference type="RefSeq" id="WP_253854174.1">
    <property type="nucleotide sequence ID" value="NZ_BAAALM010000002.1"/>
</dbReference>
<evidence type="ECO:0000313" key="2">
    <source>
        <dbReference type="EMBL" id="GAA1193574.1"/>
    </source>
</evidence>
<keyword evidence="3" id="KW-1185">Reference proteome</keyword>
<comment type="caution">
    <text evidence="2">The sequence shown here is derived from an EMBL/GenBank/DDBJ whole genome shotgun (WGS) entry which is preliminary data.</text>
</comment>
<organism evidence="2 3">
    <name type="scientific">Prauserella alba</name>
    <dbReference type="NCBI Taxonomy" id="176898"/>
    <lineage>
        <taxon>Bacteria</taxon>
        <taxon>Bacillati</taxon>
        <taxon>Actinomycetota</taxon>
        <taxon>Actinomycetes</taxon>
        <taxon>Pseudonocardiales</taxon>
        <taxon>Pseudonocardiaceae</taxon>
        <taxon>Prauserella</taxon>
    </lineage>
</organism>
<evidence type="ECO:0008006" key="4">
    <source>
        <dbReference type="Google" id="ProtNLM"/>
    </source>
</evidence>
<evidence type="ECO:0000256" key="1">
    <source>
        <dbReference type="SAM" id="Phobius"/>
    </source>
</evidence>
<dbReference type="EMBL" id="BAAALM010000002">
    <property type="protein sequence ID" value="GAA1193574.1"/>
    <property type="molecule type" value="Genomic_DNA"/>
</dbReference>
<evidence type="ECO:0000313" key="3">
    <source>
        <dbReference type="Proteomes" id="UP001500467"/>
    </source>
</evidence>
<sequence length="198" mass="21986">METDPPAARYFPYATESMVRAASDADRPAQARAVRDARANDIARKVAWPFWYAPVVNAFTLATPRWPVGVIVTVVGIAVVAGSYVIRGRRRDSVRRANRTIGIPLPDDMVVELTEAGQAVHAIDGLFDLAEQNPVVYGRVRRGQRQLTDLEDAYIRHLLDARRHWVESNFPAWRDAASEATAAADRLGAEIQTLHEGE</sequence>
<accession>A0ABN1V749</accession>
<dbReference type="Proteomes" id="UP001500467">
    <property type="component" value="Unassembled WGS sequence"/>
</dbReference>
<name>A0ABN1V749_9PSEU</name>
<proteinExistence type="predicted"/>
<keyword evidence="1" id="KW-0472">Membrane</keyword>